<dbReference type="PANTHER" id="PTHR15154:SF2">
    <property type="entry name" value="HAMARTIN"/>
    <property type="match status" value="1"/>
</dbReference>
<dbReference type="GO" id="GO:0032007">
    <property type="term" value="P:negative regulation of TOR signaling"/>
    <property type="evidence" value="ECO:0007669"/>
    <property type="project" value="TreeGrafter"/>
</dbReference>
<feature type="coiled-coil region" evidence="1">
    <location>
        <begin position="558"/>
        <end position="610"/>
    </location>
</feature>
<dbReference type="PANTHER" id="PTHR15154">
    <property type="entry name" value="HAMARTIN"/>
    <property type="match status" value="1"/>
</dbReference>
<dbReference type="GO" id="GO:0033596">
    <property type="term" value="C:TSC1-TSC2 complex"/>
    <property type="evidence" value="ECO:0007669"/>
    <property type="project" value="TreeGrafter"/>
</dbReference>
<evidence type="ECO:0000256" key="2">
    <source>
        <dbReference type="SAM" id="MobiDB-lite"/>
    </source>
</evidence>
<gene>
    <name evidence="3" type="ORF">BT96DRAFT_956733</name>
</gene>
<reference evidence="3" key="1">
    <citation type="journal article" date="2019" name="Environ. Microbiol.">
        <title>Fungal ecological strategies reflected in gene transcription - a case study of two litter decomposers.</title>
        <authorList>
            <person name="Barbi F."/>
            <person name="Kohler A."/>
            <person name="Barry K."/>
            <person name="Baskaran P."/>
            <person name="Daum C."/>
            <person name="Fauchery L."/>
            <person name="Ihrmark K."/>
            <person name="Kuo A."/>
            <person name="LaButti K."/>
            <person name="Lipzen A."/>
            <person name="Morin E."/>
            <person name="Grigoriev I.V."/>
            <person name="Henrissat B."/>
            <person name="Lindahl B."/>
            <person name="Martin F."/>
        </authorList>
    </citation>
    <scope>NUCLEOTIDE SEQUENCE</scope>
    <source>
        <strain evidence="3">JB14</strain>
    </source>
</reference>
<keyword evidence="1" id="KW-0175">Coiled coil</keyword>
<proteinExistence type="predicted"/>
<accession>A0A6A4HTV4</accession>
<name>A0A6A4HTV4_9AGAR</name>
<dbReference type="Proteomes" id="UP000799118">
    <property type="component" value="Unassembled WGS sequence"/>
</dbReference>
<feature type="compositionally biased region" description="Basic and acidic residues" evidence="2">
    <location>
        <begin position="712"/>
        <end position="722"/>
    </location>
</feature>
<dbReference type="GO" id="GO:0051726">
    <property type="term" value="P:regulation of cell cycle"/>
    <property type="evidence" value="ECO:0007669"/>
    <property type="project" value="TreeGrafter"/>
</dbReference>
<evidence type="ECO:0000256" key="1">
    <source>
        <dbReference type="SAM" id="Coils"/>
    </source>
</evidence>
<organism evidence="3 4">
    <name type="scientific">Gymnopus androsaceus JB14</name>
    <dbReference type="NCBI Taxonomy" id="1447944"/>
    <lineage>
        <taxon>Eukaryota</taxon>
        <taxon>Fungi</taxon>
        <taxon>Dikarya</taxon>
        <taxon>Basidiomycota</taxon>
        <taxon>Agaricomycotina</taxon>
        <taxon>Agaricomycetes</taxon>
        <taxon>Agaricomycetidae</taxon>
        <taxon>Agaricales</taxon>
        <taxon>Marasmiineae</taxon>
        <taxon>Omphalotaceae</taxon>
        <taxon>Gymnopus</taxon>
    </lineage>
</organism>
<dbReference type="InterPro" id="IPR007483">
    <property type="entry name" value="Hamartin"/>
</dbReference>
<keyword evidence="4" id="KW-1185">Reference proteome</keyword>
<protein>
    <submittedName>
        <fullName evidence="3">Uncharacterized protein</fullName>
    </submittedName>
</protein>
<dbReference type="OrthoDB" id="28737at2759"/>
<dbReference type="AlphaFoldDB" id="A0A6A4HTV4"/>
<sequence length="792" mass="91619">MSLYELSRQLRLIFTEAPDAISLAELLSIADSLVSDPSSVDSEELQTIHDDVVDHSLLYHAQVLLAVLYHLKAILTPLTIITFWFDIVLRPALREPKLATPSVTHAKELILAALHSDDGRFHEKIREFRTRLFDLYLLDAMNEGSEEDVLEWAELDNAQRDKKACWKSNLEDIMLRFGEIHPNDFMTDVHEHFNVPSSRLQLIMLMNLYTSSPVFEPLAAILAPHPLMSSLLSSLLYDNSSTSCTVSLTILVKLLPMLAVHACGELKSMIPQLFVIFIRMLCWKERVPLPHDESDEKETEADFTDAEAPKVPALHRENDWKRLELVFGRSPSAPSAVRIFTYLYYLFPCNLLRFLRGPTEYLTERGYDCPYVGGWGEALDASEIRTKSEHLIRGHICHPLIIWQDAQGELSNPDFWKNYDVARISSETMSLDIRYTSLALRERHPTEAKHPHQQNMEILNQEYHSKVWWQTSVLLKSTVDLKTEPITEPWPSTIFASDNLTTSRPSSESIDESVFEADNPQAPSSVTQAISGLQREILLLRNELNFELWLSRENYNKLRNYRTQVVRLEQELREHKELASSARQKHTDWSSELQTKLREFREEKKAWISEAASLRTTHKQVEATLLAEALDEVFKLQTFIKEHQHKIDRLHDYEAEIEQDADFDKFSRRGEDIDFMKSKWKQMEMRLESFEKTQLEMEEQARQHRRQIQSLESRRTQEHEDNQAAGRYPAMALATVTAEKGALVNTNKQLEEKNTELREEVEELEVMLEQLRAQVSGKQGLVYSEPRSPVVS</sequence>
<dbReference type="EMBL" id="ML769453">
    <property type="protein sequence ID" value="KAE9400738.1"/>
    <property type="molecule type" value="Genomic_DNA"/>
</dbReference>
<evidence type="ECO:0000313" key="3">
    <source>
        <dbReference type="EMBL" id="KAE9400738.1"/>
    </source>
</evidence>
<evidence type="ECO:0000313" key="4">
    <source>
        <dbReference type="Proteomes" id="UP000799118"/>
    </source>
</evidence>
<feature type="region of interest" description="Disordered" evidence="2">
    <location>
        <begin position="695"/>
        <end position="723"/>
    </location>
</feature>